<accession>A0A1S2VLD5</accession>
<dbReference type="InterPro" id="IPR029045">
    <property type="entry name" value="ClpP/crotonase-like_dom_sf"/>
</dbReference>
<feature type="domain" description="Tail specific protease" evidence="1">
    <location>
        <begin position="238"/>
        <end position="432"/>
    </location>
</feature>
<dbReference type="Pfam" id="PF14684">
    <property type="entry name" value="Tricorn_C1"/>
    <property type="match status" value="1"/>
</dbReference>
<dbReference type="Gene3D" id="3.90.226.10">
    <property type="entry name" value="2-enoyl-CoA Hydratase, Chain A, domain 1"/>
    <property type="match status" value="1"/>
</dbReference>
<dbReference type="PANTHER" id="PTHR32060:SF30">
    <property type="entry name" value="CARBOXY-TERMINAL PROCESSING PROTEASE CTPA"/>
    <property type="match status" value="1"/>
</dbReference>
<dbReference type="SUPFAM" id="SSF52096">
    <property type="entry name" value="ClpP/crotonase"/>
    <property type="match status" value="1"/>
</dbReference>
<sequence length="456" mass="51075">MLQTASGQTARQANLSDAEKIMGLSTFWAEASQNFAYFDKANINWDSTYKAYIPKVLATKNTWEYYRVLERFCALLKDGHTNINAPWSLYGYSTYVPFRFTYIDQKPYVTRVLKGLSDSVPVGSELLTVNGIPVQTYLRDEVLPYISSSAPHERMNTAMFRIWGATADTITVYPLTFRTPAGKEISFQSRLFSQRERDGSTWLLGNGRDVPKTKLSRLTILPNGVAHVELNSFGEEKIIGEFKAMLPQLRAAKAIILDVRENGGGSTSIGAEIMKYFTAQKTFTGSAWRTRETRSSYKAWGKFLLEEPFDSIKYKNDSWYRRSYQTVTGTSWYIADPNEFTNDLTEPRLTMPVVILAGNNTASAAEDFLIIARQLKDRKIPVIGQPSFGSTGQPLMFPMPGGGSARICTKRDTYADGTDFVGIGVKPDIEVNPTLTDLMAGRDAALDKAVQWVTKK</sequence>
<dbReference type="GO" id="GO:0006508">
    <property type="term" value="P:proteolysis"/>
    <property type="evidence" value="ECO:0007669"/>
    <property type="project" value="InterPro"/>
</dbReference>
<gene>
    <name evidence="2" type="ORF">BLX24_11060</name>
</gene>
<reference evidence="2 3" key="1">
    <citation type="submission" date="2016-10" db="EMBL/GenBank/DDBJ databases">
        <title>Arsenicibacter rosenii gen. nov., sp. nov., an efficient arsenic-methylating bacterium isolated from an arsenic-contaminated paddy soil.</title>
        <authorList>
            <person name="Huang K."/>
        </authorList>
    </citation>
    <scope>NUCLEOTIDE SEQUENCE [LARGE SCALE GENOMIC DNA]</scope>
    <source>
        <strain evidence="2 3">SM-1</strain>
    </source>
</reference>
<dbReference type="EMBL" id="MORL01000004">
    <property type="protein sequence ID" value="OIN59549.1"/>
    <property type="molecule type" value="Genomic_DNA"/>
</dbReference>
<dbReference type="PANTHER" id="PTHR32060">
    <property type="entry name" value="TAIL-SPECIFIC PROTEASE"/>
    <property type="match status" value="1"/>
</dbReference>
<dbReference type="GO" id="GO:0007165">
    <property type="term" value="P:signal transduction"/>
    <property type="evidence" value="ECO:0007669"/>
    <property type="project" value="TreeGrafter"/>
</dbReference>
<dbReference type="Proteomes" id="UP000181790">
    <property type="component" value="Unassembled WGS sequence"/>
</dbReference>
<dbReference type="AlphaFoldDB" id="A0A1S2VLD5"/>
<dbReference type="InterPro" id="IPR028204">
    <property type="entry name" value="Tricorn_C1"/>
</dbReference>
<dbReference type="GO" id="GO:0030288">
    <property type="term" value="C:outer membrane-bounded periplasmic space"/>
    <property type="evidence" value="ECO:0007669"/>
    <property type="project" value="TreeGrafter"/>
</dbReference>
<dbReference type="Gene3D" id="3.30.750.44">
    <property type="match status" value="1"/>
</dbReference>
<evidence type="ECO:0000259" key="1">
    <source>
        <dbReference type="SMART" id="SM00245"/>
    </source>
</evidence>
<dbReference type="InterPro" id="IPR005151">
    <property type="entry name" value="Tail-specific_protease"/>
</dbReference>
<dbReference type="SMART" id="SM00245">
    <property type="entry name" value="TSPc"/>
    <property type="match status" value="1"/>
</dbReference>
<proteinExistence type="predicted"/>
<keyword evidence="3" id="KW-1185">Reference proteome</keyword>
<dbReference type="GO" id="GO:0004175">
    <property type="term" value="F:endopeptidase activity"/>
    <property type="evidence" value="ECO:0007669"/>
    <property type="project" value="TreeGrafter"/>
</dbReference>
<dbReference type="GO" id="GO:0008236">
    <property type="term" value="F:serine-type peptidase activity"/>
    <property type="evidence" value="ECO:0007669"/>
    <property type="project" value="InterPro"/>
</dbReference>
<comment type="caution">
    <text evidence="2">The sequence shown here is derived from an EMBL/GenBank/DDBJ whole genome shotgun (WGS) entry which is preliminary data.</text>
</comment>
<name>A0A1S2VLD5_9BACT</name>
<evidence type="ECO:0000313" key="3">
    <source>
        <dbReference type="Proteomes" id="UP000181790"/>
    </source>
</evidence>
<protein>
    <recommendedName>
        <fullName evidence="1">Tail specific protease domain-containing protein</fullName>
    </recommendedName>
</protein>
<evidence type="ECO:0000313" key="2">
    <source>
        <dbReference type="EMBL" id="OIN59549.1"/>
    </source>
</evidence>
<organism evidence="2 3">
    <name type="scientific">Arsenicibacter rosenii</name>
    <dbReference type="NCBI Taxonomy" id="1750698"/>
    <lineage>
        <taxon>Bacteria</taxon>
        <taxon>Pseudomonadati</taxon>
        <taxon>Bacteroidota</taxon>
        <taxon>Cytophagia</taxon>
        <taxon>Cytophagales</taxon>
        <taxon>Spirosomataceae</taxon>
        <taxon>Arsenicibacter</taxon>
    </lineage>
</organism>
<dbReference type="Pfam" id="PF03572">
    <property type="entry name" value="Peptidase_S41"/>
    <property type="match status" value="1"/>
</dbReference>